<protein>
    <submittedName>
        <fullName evidence="2">Uncharacterized protein</fullName>
    </submittedName>
</protein>
<accession>A0A2A2M3Z0</accession>
<name>A0A2A2M3Z0_9BILA</name>
<feature type="compositionally biased region" description="Low complexity" evidence="1">
    <location>
        <begin position="13"/>
        <end position="42"/>
    </location>
</feature>
<keyword evidence="3" id="KW-1185">Reference proteome</keyword>
<organism evidence="2 3">
    <name type="scientific">Diploscapter pachys</name>
    <dbReference type="NCBI Taxonomy" id="2018661"/>
    <lineage>
        <taxon>Eukaryota</taxon>
        <taxon>Metazoa</taxon>
        <taxon>Ecdysozoa</taxon>
        <taxon>Nematoda</taxon>
        <taxon>Chromadorea</taxon>
        <taxon>Rhabditida</taxon>
        <taxon>Rhabditina</taxon>
        <taxon>Rhabditomorpha</taxon>
        <taxon>Rhabditoidea</taxon>
        <taxon>Rhabditidae</taxon>
        <taxon>Diploscapter</taxon>
    </lineage>
</organism>
<sequence length="170" mass="16831">MSSSDTACAISSAARAASARPTPARVRTCASASPSPSVALSSTCGRSGASASGETRSFAAMRWPVSPPQASGAMAWPRASSQAVPSSTAGAAPTKGRTPGLSAQTVASRPVSVARPRHQSRVPICAPRSGAQSIAPQSIPNSPGFRTAGRAPGTPGRRTNGRAAVPPASS</sequence>
<dbReference type="AlphaFoldDB" id="A0A2A2M3Z0"/>
<evidence type="ECO:0000313" key="2">
    <source>
        <dbReference type="EMBL" id="PAV92927.1"/>
    </source>
</evidence>
<reference evidence="2 3" key="1">
    <citation type="journal article" date="2017" name="Curr. Biol.">
        <title>Genome architecture and evolution of a unichromosomal asexual nematode.</title>
        <authorList>
            <person name="Fradin H."/>
            <person name="Zegar C."/>
            <person name="Gutwein M."/>
            <person name="Lucas J."/>
            <person name="Kovtun M."/>
            <person name="Corcoran D."/>
            <person name="Baugh L.R."/>
            <person name="Kiontke K."/>
            <person name="Gunsalus K."/>
            <person name="Fitch D.H."/>
            <person name="Piano F."/>
        </authorList>
    </citation>
    <scope>NUCLEOTIDE SEQUENCE [LARGE SCALE GENOMIC DNA]</scope>
    <source>
        <strain evidence="2">PF1309</strain>
    </source>
</reference>
<evidence type="ECO:0000256" key="1">
    <source>
        <dbReference type="SAM" id="MobiDB-lite"/>
    </source>
</evidence>
<feature type="compositionally biased region" description="Polar residues" evidence="1">
    <location>
        <begin position="79"/>
        <end position="89"/>
    </location>
</feature>
<evidence type="ECO:0000313" key="3">
    <source>
        <dbReference type="Proteomes" id="UP000218231"/>
    </source>
</evidence>
<feature type="region of interest" description="Disordered" evidence="1">
    <location>
        <begin position="13"/>
        <end position="170"/>
    </location>
</feature>
<feature type="compositionally biased region" description="Polar residues" evidence="1">
    <location>
        <begin position="43"/>
        <end position="55"/>
    </location>
</feature>
<proteinExistence type="predicted"/>
<dbReference type="EMBL" id="LIAE01005893">
    <property type="protein sequence ID" value="PAV92927.1"/>
    <property type="molecule type" value="Genomic_DNA"/>
</dbReference>
<feature type="compositionally biased region" description="Polar residues" evidence="1">
    <location>
        <begin position="130"/>
        <end position="141"/>
    </location>
</feature>
<dbReference type="Proteomes" id="UP000218231">
    <property type="component" value="Unassembled WGS sequence"/>
</dbReference>
<comment type="caution">
    <text evidence="2">The sequence shown here is derived from an EMBL/GenBank/DDBJ whole genome shotgun (WGS) entry which is preliminary data.</text>
</comment>
<gene>
    <name evidence="2" type="ORF">WR25_23128</name>
</gene>